<sequence>MPKQIFNWLCDRLRSEKTTKLEDSVEVRLVPVRFGWWAFVKFRFSCSVSKCRGVVFGVETLAGREILQSTHGVVFQKPVFKWVGCRGGETRHFSRSPREIIAAIKDEIIFEATRHKLNVMEEDIQGEET</sequence>
<proteinExistence type="predicted"/>
<gene>
    <name evidence="1" type="ORF">ENI13_00620</name>
</gene>
<accession>A0A7C1NSB2</accession>
<name>A0A7C1NSB2_UNCC3</name>
<organism evidence="1">
    <name type="scientific">candidate division CPR3 bacterium</name>
    <dbReference type="NCBI Taxonomy" id="2268181"/>
    <lineage>
        <taxon>Bacteria</taxon>
        <taxon>Bacteria division CPR3</taxon>
    </lineage>
</organism>
<dbReference type="EMBL" id="DRHL01000029">
    <property type="protein sequence ID" value="HEB13465.1"/>
    <property type="molecule type" value="Genomic_DNA"/>
</dbReference>
<evidence type="ECO:0000313" key="1">
    <source>
        <dbReference type="EMBL" id="HEB13465.1"/>
    </source>
</evidence>
<protein>
    <submittedName>
        <fullName evidence="1">Uncharacterized protein</fullName>
    </submittedName>
</protein>
<comment type="caution">
    <text evidence="1">The sequence shown here is derived from an EMBL/GenBank/DDBJ whole genome shotgun (WGS) entry which is preliminary data.</text>
</comment>
<dbReference type="Proteomes" id="UP000885695">
    <property type="component" value="Unassembled WGS sequence"/>
</dbReference>
<dbReference type="AlphaFoldDB" id="A0A7C1NSB2"/>
<reference evidence="1" key="1">
    <citation type="journal article" date="2020" name="mSystems">
        <title>Genome- and Community-Level Interaction Insights into Carbon Utilization and Element Cycling Functions of Hydrothermarchaeota in Hydrothermal Sediment.</title>
        <authorList>
            <person name="Zhou Z."/>
            <person name="Liu Y."/>
            <person name="Xu W."/>
            <person name="Pan J."/>
            <person name="Luo Z.H."/>
            <person name="Li M."/>
        </authorList>
    </citation>
    <scope>NUCLEOTIDE SEQUENCE [LARGE SCALE GENOMIC DNA]</scope>
    <source>
        <strain evidence="1">HyVt-369</strain>
    </source>
</reference>